<keyword evidence="2" id="KW-0964">Secreted</keyword>
<keyword evidence="8" id="KW-1015">Disulfide bond</keyword>
<dbReference type="STRING" id="1676925.ENSPKIP00000009361"/>
<dbReference type="PROSITE" id="PS00134">
    <property type="entry name" value="TRYPSIN_HIS"/>
    <property type="match status" value="1"/>
</dbReference>
<sequence length="261" mass="28341">MTIVFETEKQTIKMLRLSALLVLLAFVSICKGITGGKESVPHSRPYMASIQRNGKHECGGFLVAEQWVMSAAHCFLQGTDGVKIVLGAHSLTKPEESKQEFSIDTVYKHAAFSLANYDSDIALVKMTSKANMNDAVSALEFQRTGEALPQPGDVVTSAGWGSLNNLGLRPDTLQEVDVEVIVSNLCSRGDYYGLKFTSNMICAAKKRKDTCDGDSGGPLLYQNVAVGVTSNGGKKCGTLKKPGLYTIISNFTDWIEKTMRE</sequence>
<dbReference type="SMART" id="SM00020">
    <property type="entry name" value="Tryp_SPc"/>
    <property type="match status" value="1"/>
</dbReference>
<dbReference type="Ensembl" id="ENSPKIT00000033466.1">
    <property type="protein sequence ID" value="ENSPKIP00000009361.1"/>
    <property type="gene ID" value="ENSPKIG00000024495.1"/>
</dbReference>
<dbReference type="Gene3D" id="2.40.10.10">
    <property type="entry name" value="Trypsin-like serine proteases"/>
    <property type="match status" value="2"/>
</dbReference>
<proteinExistence type="predicted"/>
<evidence type="ECO:0000256" key="1">
    <source>
        <dbReference type="ARBA" id="ARBA00004239"/>
    </source>
</evidence>
<evidence type="ECO:0000256" key="2">
    <source>
        <dbReference type="ARBA" id="ARBA00022525"/>
    </source>
</evidence>
<reference evidence="13" key="2">
    <citation type="submission" date="2025-09" db="UniProtKB">
        <authorList>
            <consortium name="Ensembl"/>
        </authorList>
    </citation>
    <scope>IDENTIFICATION</scope>
</reference>
<dbReference type="EC" id="3.4.21.4" evidence="10"/>
<evidence type="ECO:0000256" key="6">
    <source>
        <dbReference type="ARBA" id="ARBA00022825"/>
    </source>
</evidence>
<evidence type="ECO:0000256" key="11">
    <source>
        <dbReference type="RuleBase" id="RU363034"/>
    </source>
</evidence>
<keyword evidence="14" id="KW-1185">Reference proteome</keyword>
<dbReference type="InterPro" id="IPR018114">
    <property type="entry name" value="TRYPSIN_HIS"/>
</dbReference>
<feature type="domain" description="Peptidase S1" evidence="12">
    <location>
        <begin position="33"/>
        <end position="260"/>
    </location>
</feature>
<evidence type="ECO:0000259" key="12">
    <source>
        <dbReference type="PROSITE" id="PS50240"/>
    </source>
</evidence>
<dbReference type="GO" id="GO:0004252">
    <property type="term" value="F:serine-type endopeptidase activity"/>
    <property type="evidence" value="ECO:0007669"/>
    <property type="project" value="UniProtKB-EC"/>
</dbReference>
<dbReference type="SUPFAM" id="SSF50494">
    <property type="entry name" value="Trypsin-like serine proteases"/>
    <property type="match status" value="1"/>
</dbReference>
<keyword evidence="6 11" id="KW-0720">Serine protease</keyword>
<evidence type="ECO:0000256" key="3">
    <source>
        <dbReference type="ARBA" id="ARBA00022670"/>
    </source>
</evidence>
<evidence type="ECO:0000256" key="5">
    <source>
        <dbReference type="ARBA" id="ARBA00022801"/>
    </source>
</evidence>
<name>A0A3B3QVC6_9TELE</name>
<dbReference type="PRINTS" id="PR00722">
    <property type="entry name" value="CHYMOTRYPSIN"/>
</dbReference>
<dbReference type="InterPro" id="IPR043504">
    <property type="entry name" value="Peptidase_S1_PA_chymotrypsin"/>
</dbReference>
<organism evidence="13 14">
    <name type="scientific">Paramormyrops kingsleyae</name>
    <dbReference type="NCBI Taxonomy" id="1676925"/>
    <lineage>
        <taxon>Eukaryota</taxon>
        <taxon>Metazoa</taxon>
        <taxon>Chordata</taxon>
        <taxon>Craniata</taxon>
        <taxon>Vertebrata</taxon>
        <taxon>Euteleostomi</taxon>
        <taxon>Actinopterygii</taxon>
        <taxon>Neopterygii</taxon>
        <taxon>Teleostei</taxon>
        <taxon>Osteoglossocephala</taxon>
        <taxon>Osteoglossomorpha</taxon>
        <taxon>Osteoglossiformes</taxon>
        <taxon>Mormyridae</taxon>
        <taxon>Paramormyrops</taxon>
    </lineage>
</organism>
<keyword evidence="5 11" id="KW-0378">Hydrolase</keyword>
<keyword evidence="4" id="KW-0732">Signal</keyword>
<reference evidence="13" key="1">
    <citation type="submission" date="2025-08" db="UniProtKB">
        <authorList>
            <consortium name="Ensembl"/>
        </authorList>
    </citation>
    <scope>IDENTIFICATION</scope>
</reference>
<dbReference type="PROSITE" id="PS50240">
    <property type="entry name" value="TRYPSIN_DOM"/>
    <property type="match status" value="1"/>
</dbReference>
<dbReference type="InterPro" id="IPR001314">
    <property type="entry name" value="Peptidase_S1A"/>
</dbReference>
<dbReference type="GeneTree" id="ENSGT00940000162255"/>
<dbReference type="KEGG" id="pki:111860508"/>
<evidence type="ECO:0000256" key="10">
    <source>
        <dbReference type="ARBA" id="ARBA00038868"/>
    </source>
</evidence>
<dbReference type="Pfam" id="PF00089">
    <property type="entry name" value="Trypsin"/>
    <property type="match status" value="1"/>
</dbReference>
<comment type="subcellular location">
    <subcellularLocation>
        <location evidence="1">Secreted</location>
        <location evidence="1">Extracellular space</location>
    </subcellularLocation>
</comment>
<evidence type="ECO:0000256" key="7">
    <source>
        <dbReference type="ARBA" id="ARBA00023145"/>
    </source>
</evidence>
<comment type="catalytic activity">
    <reaction evidence="9">
        <text>Preferential cleavage: Arg-|-Xaa, Lys-|-Xaa.</text>
        <dbReference type="EC" id="3.4.21.4"/>
    </reaction>
</comment>
<dbReference type="InterPro" id="IPR001254">
    <property type="entry name" value="Trypsin_dom"/>
</dbReference>
<dbReference type="InterPro" id="IPR033116">
    <property type="entry name" value="TRYPSIN_SER"/>
</dbReference>
<dbReference type="Proteomes" id="UP000261540">
    <property type="component" value="Unplaced"/>
</dbReference>
<dbReference type="InterPro" id="IPR009003">
    <property type="entry name" value="Peptidase_S1_PA"/>
</dbReference>
<dbReference type="GO" id="GO:0006508">
    <property type="term" value="P:proteolysis"/>
    <property type="evidence" value="ECO:0007669"/>
    <property type="project" value="UniProtKB-KW"/>
</dbReference>
<dbReference type="OrthoDB" id="60866at2759"/>
<dbReference type="PANTHER" id="PTHR24271">
    <property type="entry name" value="KALLIKREIN-RELATED"/>
    <property type="match status" value="1"/>
</dbReference>
<dbReference type="GO" id="GO:0005576">
    <property type="term" value="C:extracellular region"/>
    <property type="evidence" value="ECO:0007669"/>
    <property type="project" value="UniProtKB-SubCell"/>
</dbReference>
<dbReference type="PANTHER" id="PTHR24271:SF54">
    <property type="entry name" value="COMPLEMENT FACTOR D"/>
    <property type="match status" value="1"/>
</dbReference>
<evidence type="ECO:0000256" key="4">
    <source>
        <dbReference type="ARBA" id="ARBA00022729"/>
    </source>
</evidence>
<evidence type="ECO:0000256" key="9">
    <source>
        <dbReference type="ARBA" id="ARBA00036320"/>
    </source>
</evidence>
<protein>
    <recommendedName>
        <fullName evidence="10">trypsin</fullName>
        <ecNumber evidence="10">3.4.21.4</ecNumber>
    </recommendedName>
</protein>
<evidence type="ECO:0000313" key="13">
    <source>
        <dbReference type="Ensembl" id="ENSPKIP00000009361.1"/>
    </source>
</evidence>
<evidence type="ECO:0000256" key="8">
    <source>
        <dbReference type="ARBA" id="ARBA00023157"/>
    </source>
</evidence>
<keyword evidence="3 11" id="KW-0645">Protease</keyword>
<dbReference type="RefSeq" id="XP_023700030.1">
    <property type="nucleotide sequence ID" value="XM_023844262.1"/>
</dbReference>
<dbReference type="CDD" id="cd00190">
    <property type="entry name" value="Tryp_SPc"/>
    <property type="match status" value="1"/>
</dbReference>
<dbReference type="GeneID" id="111860508"/>
<dbReference type="FunFam" id="2.40.10.10:FF:000005">
    <property type="entry name" value="Serine protease 37"/>
    <property type="match status" value="1"/>
</dbReference>
<dbReference type="AlphaFoldDB" id="A0A3B3QVC6"/>
<keyword evidence="7" id="KW-0865">Zymogen</keyword>
<dbReference type="PROSITE" id="PS00135">
    <property type="entry name" value="TRYPSIN_SER"/>
    <property type="match status" value="1"/>
</dbReference>
<evidence type="ECO:0000313" key="14">
    <source>
        <dbReference type="Proteomes" id="UP000261540"/>
    </source>
</evidence>
<accession>A0A3B3QVC6</accession>